<keyword evidence="3" id="KW-1185">Reference proteome</keyword>
<evidence type="ECO:0000313" key="2">
    <source>
        <dbReference type="EMBL" id="OYR11201.1"/>
    </source>
</evidence>
<evidence type="ECO:0000313" key="3">
    <source>
        <dbReference type="Proteomes" id="UP000216345"/>
    </source>
</evidence>
<keyword evidence="1" id="KW-0175">Coiled coil</keyword>
<dbReference type="Proteomes" id="UP000216345">
    <property type="component" value="Unassembled WGS sequence"/>
</dbReference>
<protein>
    <submittedName>
        <fullName evidence="2">Uncharacterized protein</fullName>
    </submittedName>
</protein>
<dbReference type="RefSeq" id="WP_094578165.1">
    <property type="nucleotide sequence ID" value="NZ_JBHEEL010000007.1"/>
</dbReference>
<name>A0A256F9U3_9HYPH</name>
<proteinExistence type="predicted"/>
<dbReference type="AlphaFoldDB" id="A0A256F9U3"/>
<accession>A0A256F9U3</accession>
<comment type="caution">
    <text evidence="2">The sequence shown here is derived from an EMBL/GenBank/DDBJ whole genome shotgun (WGS) entry which is preliminary data.</text>
</comment>
<reference evidence="2 3" key="1">
    <citation type="submission" date="2017-07" db="EMBL/GenBank/DDBJ databases">
        <title>Phylogenetic study on the rhizospheric bacterium Ochrobactrum sp. A44.</title>
        <authorList>
            <person name="Krzyzanowska D.M."/>
            <person name="Ossowicki A."/>
            <person name="Rajewska M."/>
            <person name="Maciag T."/>
            <person name="Kaczynski Z."/>
            <person name="Czerwicka M."/>
            <person name="Jafra S."/>
        </authorList>
    </citation>
    <scope>NUCLEOTIDE SEQUENCE [LARGE SCALE GENOMIC DNA]</scope>
    <source>
        <strain evidence="2 3">PR17</strain>
    </source>
</reference>
<organism evidence="2 3">
    <name type="scientific">Brucella rhizosphaerae</name>
    <dbReference type="NCBI Taxonomy" id="571254"/>
    <lineage>
        <taxon>Bacteria</taxon>
        <taxon>Pseudomonadati</taxon>
        <taxon>Pseudomonadota</taxon>
        <taxon>Alphaproteobacteria</taxon>
        <taxon>Hyphomicrobiales</taxon>
        <taxon>Brucellaceae</taxon>
        <taxon>Brucella/Ochrobactrum group</taxon>
        <taxon>Brucella</taxon>
    </lineage>
</organism>
<sequence length="60" mass="6837">MKMPINEIEIAAQTLPMKEKTQAAVIRELVAQQAEHAELIEALQDAIERIEQALLHFNQQ</sequence>
<evidence type="ECO:0000256" key="1">
    <source>
        <dbReference type="SAM" id="Coils"/>
    </source>
</evidence>
<gene>
    <name evidence="2" type="ORF">CEV32_1499</name>
</gene>
<dbReference type="EMBL" id="NNRK01000033">
    <property type="protein sequence ID" value="OYR11201.1"/>
    <property type="molecule type" value="Genomic_DNA"/>
</dbReference>
<feature type="coiled-coil region" evidence="1">
    <location>
        <begin position="26"/>
        <end position="60"/>
    </location>
</feature>